<keyword evidence="3" id="KW-0597">Phosphoprotein</keyword>
<dbReference type="EC" id="2.7.13.3" evidence="2"/>
<reference evidence="10" key="1">
    <citation type="journal article" date="2019" name="Int. J. Syst. Evol. Microbiol.">
        <title>The Global Catalogue of Microorganisms (GCM) 10K type strain sequencing project: providing services to taxonomists for standard genome sequencing and annotation.</title>
        <authorList>
            <consortium name="The Broad Institute Genomics Platform"/>
            <consortium name="The Broad Institute Genome Sequencing Center for Infectious Disease"/>
            <person name="Wu L."/>
            <person name="Ma J."/>
        </authorList>
    </citation>
    <scope>NUCLEOTIDE SEQUENCE [LARGE SCALE GENOMIC DNA]</scope>
    <source>
        <strain evidence="10">CCUG 49679</strain>
    </source>
</reference>
<dbReference type="PANTHER" id="PTHR43304:SF1">
    <property type="entry name" value="PAC DOMAIN-CONTAINING PROTEIN"/>
    <property type="match status" value="1"/>
</dbReference>
<feature type="domain" description="PAS" evidence="7">
    <location>
        <begin position="296"/>
        <end position="366"/>
    </location>
</feature>
<name>A0ABW1PNK5_9FLAO</name>
<feature type="domain" description="PAC" evidence="8">
    <location>
        <begin position="497"/>
        <end position="552"/>
    </location>
</feature>
<dbReference type="SMART" id="SM00388">
    <property type="entry name" value="HisKA"/>
    <property type="match status" value="1"/>
</dbReference>
<dbReference type="RefSeq" id="WP_379791587.1">
    <property type="nucleotide sequence ID" value="NZ_JBHSQB010000007.1"/>
</dbReference>
<dbReference type="InterPro" id="IPR036097">
    <property type="entry name" value="HisK_dim/P_sf"/>
</dbReference>
<dbReference type="PRINTS" id="PR00344">
    <property type="entry name" value="BCTRLSENSOR"/>
</dbReference>
<comment type="catalytic activity">
    <reaction evidence="1">
        <text>ATP + protein L-histidine = ADP + protein N-phospho-L-histidine.</text>
        <dbReference type="EC" id="2.7.13.3"/>
    </reaction>
</comment>
<evidence type="ECO:0000256" key="5">
    <source>
        <dbReference type="ARBA" id="ARBA00022777"/>
    </source>
</evidence>
<keyword evidence="5" id="KW-0418">Kinase</keyword>
<dbReference type="Pfam" id="PF08448">
    <property type="entry name" value="PAS_4"/>
    <property type="match status" value="2"/>
</dbReference>
<dbReference type="Pfam" id="PF02518">
    <property type="entry name" value="HATPase_c"/>
    <property type="match status" value="1"/>
</dbReference>
<dbReference type="PROSITE" id="PS50112">
    <property type="entry name" value="PAS"/>
    <property type="match status" value="1"/>
</dbReference>
<dbReference type="InterPro" id="IPR013655">
    <property type="entry name" value="PAS_fold_3"/>
</dbReference>
<feature type="domain" description="PAC" evidence="8">
    <location>
        <begin position="369"/>
        <end position="421"/>
    </location>
</feature>
<dbReference type="InterPro" id="IPR036890">
    <property type="entry name" value="HATPase_C_sf"/>
</dbReference>
<dbReference type="SUPFAM" id="SSF47384">
    <property type="entry name" value="Homodimeric domain of signal transducing histidine kinase"/>
    <property type="match status" value="1"/>
</dbReference>
<dbReference type="PROSITE" id="PS50109">
    <property type="entry name" value="HIS_KIN"/>
    <property type="match status" value="1"/>
</dbReference>
<dbReference type="Gene3D" id="1.10.287.130">
    <property type="match status" value="1"/>
</dbReference>
<protein>
    <recommendedName>
        <fullName evidence="2">histidine kinase</fullName>
        <ecNumber evidence="2">2.7.13.3</ecNumber>
    </recommendedName>
</protein>
<dbReference type="InterPro" id="IPR052162">
    <property type="entry name" value="Sensor_kinase/Photoreceptor"/>
</dbReference>
<evidence type="ECO:0000313" key="10">
    <source>
        <dbReference type="Proteomes" id="UP001596287"/>
    </source>
</evidence>
<dbReference type="InterPro" id="IPR005467">
    <property type="entry name" value="His_kinase_dom"/>
</dbReference>
<dbReference type="PANTHER" id="PTHR43304">
    <property type="entry name" value="PHYTOCHROME-LIKE PROTEIN CPH1"/>
    <property type="match status" value="1"/>
</dbReference>
<dbReference type="EMBL" id="JBHSQB010000007">
    <property type="protein sequence ID" value="MFC6096721.1"/>
    <property type="molecule type" value="Genomic_DNA"/>
</dbReference>
<dbReference type="Gene3D" id="2.10.70.100">
    <property type="match status" value="1"/>
</dbReference>
<dbReference type="CDD" id="cd00082">
    <property type="entry name" value="HisKA"/>
    <property type="match status" value="1"/>
</dbReference>
<dbReference type="SMART" id="SM00086">
    <property type="entry name" value="PAC"/>
    <property type="match status" value="5"/>
</dbReference>
<keyword evidence="4" id="KW-0808">Transferase</keyword>
<dbReference type="Gene3D" id="3.30.565.10">
    <property type="entry name" value="Histidine kinase-like ATPase, C-terminal domain"/>
    <property type="match status" value="1"/>
</dbReference>
<dbReference type="Gene3D" id="3.30.450.20">
    <property type="entry name" value="PAS domain"/>
    <property type="match status" value="6"/>
</dbReference>
<evidence type="ECO:0000313" key="9">
    <source>
        <dbReference type="EMBL" id="MFC6096721.1"/>
    </source>
</evidence>
<dbReference type="SMART" id="SM00387">
    <property type="entry name" value="HATPase_c"/>
    <property type="match status" value="1"/>
</dbReference>
<feature type="domain" description="Histidine kinase" evidence="6">
    <location>
        <begin position="828"/>
        <end position="1047"/>
    </location>
</feature>
<dbReference type="Pfam" id="PF08447">
    <property type="entry name" value="PAS_3"/>
    <property type="match status" value="2"/>
</dbReference>
<evidence type="ECO:0000259" key="6">
    <source>
        <dbReference type="PROSITE" id="PS50109"/>
    </source>
</evidence>
<dbReference type="SUPFAM" id="SSF55874">
    <property type="entry name" value="ATPase domain of HSP90 chaperone/DNA topoisomerase II/histidine kinase"/>
    <property type="match status" value="1"/>
</dbReference>
<dbReference type="InterPro" id="IPR004358">
    <property type="entry name" value="Sig_transdc_His_kin-like_C"/>
</dbReference>
<evidence type="ECO:0000256" key="4">
    <source>
        <dbReference type="ARBA" id="ARBA00022679"/>
    </source>
</evidence>
<evidence type="ECO:0000256" key="3">
    <source>
        <dbReference type="ARBA" id="ARBA00022553"/>
    </source>
</evidence>
<dbReference type="CDD" id="cd00130">
    <property type="entry name" value="PAS"/>
    <property type="match status" value="2"/>
</dbReference>
<proteinExistence type="predicted"/>
<dbReference type="NCBIfam" id="TIGR00229">
    <property type="entry name" value="sensory_box"/>
    <property type="match status" value="2"/>
</dbReference>
<dbReference type="InterPro" id="IPR001610">
    <property type="entry name" value="PAC"/>
</dbReference>
<dbReference type="PROSITE" id="PS50113">
    <property type="entry name" value="PAC"/>
    <property type="match status" value="4"/>
</dbReference>
<dbReference type="SUPFAM" id="SSF55785">
    <property type="entry name" value="PYP-like sensor domain (PAS domain)"/>
    <property type="match status" value="6"/>
</dbReference>
<dbReference type="Pfam" id="PF00512">
    <property type="entry name" value="HisKA"/>
    <property type="match status" value="1"/>
</dbReference>
<dbReference type="InterPro" id="IPR003594">
    <property type="entry name" value="HATPase_dom"/>
</dbReference>
<dbReference type="Proteomes" id="UP001596287">
    <property type="component" value="Unassembled WGS sequence"/>
</dbReference>
<accession>A0ABW1PNK5</accession>
<dbReference type="InterPro" id="IPR003661">
    <property type="entry name" value="HisK_dim/P_dom"/>
</dbReference>
<evidence type="ECO:0000256" key="1">
    <source>
        <dbReference type="ARBA" id="ARBA00000085"/>
    </source>
</evidence>
<dbReference type="InterPro" id="IPR013656">
    <property type="entry name" value="PAS_4"/>
</dbReference>
<keyword evidence="10" id="KW-1185">Reference proteome</keyword>
<dbReference type="InterPro" id="IPR000014">
    <property type="entry name" value="PAS"/>
</dbReference>
<feature type="domain" description="PAC" evidence="8">
    <location>
        <begin position="754"/>
        <end position="806"/>
    </location>
</feature>
<gene>
    <name evidence="9" type="ORF">ACFPVY_08675</name>
</gene>
<feature type="domain" description="PAC" evidence="8">
    <location>
        <begin position="630"/>
        <end position="683"/>
    </location>
</feature>
<sequence length="1052" mass="119174">MESVQFLAGGGEMGERIHAYDWSSTSVGAIETWPQSLKTTLSIIINSNFPMFLWWGDDLVQFYNDAYRKILGVDGRHPGALGQTAEKCWPEVWNSISPLIDQVTKKGESVYIEDLMLPLYRNGKMGDAYWTFGYSPVKDEAEKVAGVIVVCTENTDRVKDYAKLKESEDLLSFAIESAELATWDLNPITNKFTGNDRLKEWFGLPKEAEIDLPDAVNTIAEKDREAVAEAISKALQYPGEKYEIEYTIVNSKTKTERTVVAKGKAWFNEDKIAYRFNGTLQDITDKLEIRKAEVEKENYFRRLTDAVPAIIWITRADGYCTFLNKNWYDHTGQTKEEAEGFGWLNATHPDDKEEAGRAFLEANKNQEYFSVAYRLKNKNGEYRWVMDSATPKFDDNGEYEGFVGTVVDIHEQKLAEVQIKESEQRFRTLIASAPIAIGLFVGRDLVIENQNEIFNQIVGKGDVTGWKLIEAMPELVTEGQPFLQILDDVFTSGKMFQTFGTQVKIVQNGVLTYNYYDFTYTPIFDSQGKVYAILDIAIDVTENVLAQKRIEESEINLRNTISKAPVAMCIFKGKEHTVEIANDKMLELWGKTTSQVSGKPIIEGLPEIVGQGFEALLDSVFETGKTINANEVPVNLPREENLKLIYVDFVYEAFRESDGSISGIMAVAIDVTQQVLARKKIEEAEEKARLAIESADLGSYEVDLLTNEMSTSERFDEIWGGHSTFRSELASYIHPEDLPIRNEAHKKSIESGVLEYETRLLRKDKSIRWARVKGKLIYDENKTPIALIGVVQDITEQKQFAEQLTKLVKERTLELHRSNEDLLQFAHVASHDLKEPVRKIKIFSSMLQSDYGELLPERGMKYLNKVHNATDRMFSMIEGVLAYSEFTSAEQKNEIIYLDKIIDNIESDLELLIQQKNATIIRENLPEIEGADVLIHQLFYNLINNALKFSKSDVPTVIEINSEDDTSTDGDEMVKITVSDNGIGIDPSFSEKIFDVFSRLNAKDDYEGTGLGLALCKKIVERHHGTISATGIRGEKAIFTILLPKKQLLEIE</sequence>
<evidence type="ECO:0000256" key="2">
    <source>
        <dbReference type="ARBA" id="ARBA00012438"/>
    </source>
</evidence>
<evidence type="ECO:0000259" key="7">
    <source>
        <dbReference type="PROSITE" id="PS50112"/>
    </source>
</evidence>
<dbReference type="InterPro" id="IPR000700">
    <property type="entry name" value="PAS-assoc_C"/>
</dbReference>
<dbReference type="SMART" id="SM00091">
    <property type="entry name" value="PAS"/>
    <property type="match status" value="4"/>
</dbReference>
<organism evidence="9 10">
    <name type="scientific">Flavobacterium qiangtangense</name>
    <dbReference type="NCBI Taxonomy" id="1442595"/>
    <lineage>
        <taxon>Bacteria</taxon>
        <taxon>Pseudomonadati</taxon>
        <taxon>Bacteroidota</taxon>
        <taxon>Flavobacteriia</taxon>
        <taxon>Flavobacteriales</taxon>
        <taxon>Flavobacteriaceae</taxon>
        <taxon>Flavobacterium</taxon>
    </lineage>
</organism>
<evidence type="ECO:0000259" key="8">
    <source>
        <dbReference type="PROSITE" id="PS50113"/>
    </source>
</evidence>
<comment type="caution">
    <text evidence="9">The sequence shown here is derived from an EMBL/GenBank/DDBJ whole genome shotgun (WGS) entry which is preliminary data.</text>
</comment>
<dbReference type="InterPro" id="IPR035965">
    <property type="entry name" value="PAS-like_dom_sf"/>
</dbReference>